<dbReference type="GO" id="GO:0005743">
    <property type="term" value="C:mitochondrial inner membrane"/>
    <property type="evidence" value="ECO:0007669"/>
    <property type="project" value="UniProtKB-SubCell"/>
</dbReference>
<dbReference type="STRING" id="329046.A0A1Y2AFJ4"/>
<comment type="caution">
    <text evidence="14">The sequence shown here is derived from an EMBL/GenBank/DDBJ whole genome shotgun (WGS) entry which is preliminary data.</text>
</comment>
<evidence type="ECO:0000256" key="9">
    <source>
        <dbReference type="ARBA" id="ARBA00023065"/>
    </source>
</evidence>
<keyword evidence="6 13" id="KW-0812">Transmembrane</keyword>
<dbReference type="InterPro" id="IPR045083">
    <property type="entry name" value="ATP_synth_F0_asu_bact/mt"/>
</dbReference>
<evidence type="ECO:0000256" key="13">
    <source>
        <dbReference type="SAM" id="Phobius"/>
    </source>
</evidence>
<evidence type="ECO:0000256" key="11">
    <source>
        <dbReference type="ARBA" id="ARBA00023310"/>
    </source>
</evidence>
<dbReference type="GO" id="GO:0045259">
    <property type="term" value="C:proton-transporting ATP synthase complex"/>
    <property type="evidence" value="ECO:0007669"/>
    <property type="project" value="UniProtKB-KW"/>
</dbReference>
<evidence type="ECO:0000256" key="6">
    <source>
        <dbReference type="ARBA" id="ARBA00022692"/>
    </source>
</evidence>
<keyword evidence="10 13" id="KW-0472">Membrane</keyword>
<sequence>MYFISSPMEQFEIYPILSFNFTINNVVLYFIFAAVISMTLATAHKGEIVATWWGILNESLYRTILSLVENNIGRNYSVYFPLLYTIFHLILFSNLLGMIPYSTTPTVEIVMTLSLSFTLLFGTILLGFFTHKVLLLAAFLPAGTPLALVPLMVVLETIATLVKIISLGLRLAINLTTGHVLVKTIIGFLWAGYLDGTSIIVLLLPMFILTLFLALEILIAYLQAYIFVFIVCLTIKDLA</sequence>
<evidence type="ECO:0000256" key="5">
    <source>
        <dbReference type="ARBA" id="ARBA00022547"/>
    </source>
</evidence>
<evidence type="ECO:0000313" key="15">
    <source>
        <dbReference type="Proteomes" id="UP000193642"/>
    </source>
</evidence>
<feature type="transmembrane region" description="Helical" evidence="13">
    <location>
        <begin position="76"/>
        <end position="97"/>
    </location>
</feature>
<dbReference type="GO" id="GO:0046933">
    <property type="term" value="F:proton-transporting ATP synthase activity, rotational mechanism"/>
    <property type="evidence" value="ECO:0007669"/>
    <property type="project" value="EnsemblFungi"/>
</dbReference>
<dbReference type="PRINTS" id="PR00123">
    <property type="entry name" value="ATPASEA"/>
</dbReference>
<feature type="transmembrane region" description="Helical" evidence="13">
    <location>
        <begin position="21"/>
        <end position="43"/>
    </location>
</feature>
<evidence type="ECO:0000256" key="1">
    <source>
        <dbReference type="ARBA" id="ARBA00004448"/>
    </source>
</evidence>
<comment type="similarity">
    <text evidence="2">Belongs to the ATPase A chain family.</text>
</comment>
<accession>A0A1Y2AFJ4</accession>
<evidence type="ECO:0000256" key="4">
    <source>
        <dbReference type="ARBA" id="ARBA00022448"/>
    </source>
</evidence>
<dbReference type="SUPFAM" id="SSF81336">
    <property type="entry name" value="F1F0 ATP synthase subunit A"/>
    <property type="match status" value="1"/>
</dbReference>
<dbReference type="EMBL" id="MCGO01000213">
    <property type="protein sequence ID" value="ORY21214.1"/>
    <property type="molecule type" value="Genomic_DNA"/>
</dbReference>
<dbReference type="CDD" id="cd00310">
    <property type="entry name" value="ATP-synt_Fo_a_6"/>
    <property type="match status" value="1"/>
</dbReference>
<dbReference type="InterPro" id="IPR000568">
    <property type="entry name" value="ATP_synth_F0_asu"/>
</dbReference>
<dbReference type="OrthoDB" id="5976622at2759"/>
<feature type="transmembrane region" description="Helical" evidence="13">
    <location>
        <begin position="199"/>
        <end position="232"/>
    </location>
</feature>
<evidence type="ECO:0000256" key="8">
    <source>
        <dbReference type="ARBA" id="ARBA00022989"/>
    </source>
</evidence>
<evidence type="ECO:0000256" key="12">
    <source>
        <dbReference type="ARBA" id="ARBA00032954"/>
    </source>
</evidence>
<keyword evidence="5" id="KW-0138">CF(0)</keyword>
<keyword evidence="11" id="KW-0066">ATP synthesis</keyword>
<gene>
    <name evidence="14" type="ORF">BCR33DRAFT_708004</name>
</gene>
<keyword evidence="8 13" id="KW-1133">Transmembrane helix</keyword>
<evidence type="ECO:0000256" key="2">
    <source>
        <dbReference type="ARBA" id="ARBA00006810"/>
    </source>
</evidence>
<protein>
    <recommendedName>
        <fullName evidence="3">ATP synthase subunit a</fullName>
    </recommendedName>
    <alternativeName>
        <fullName evidence="12">F-ATPase protein 6</fullName>
    </alternativeName>
</protein>
<comment type="subcellular location">
    <subcellularLocation>
        <location evidence="1">Mitochondrion inner membrane</location>
        <topology evidence="1">Multi-pass membrane protein</topology>
    </subcellularLocation>
</comment>
<feature type="transmembrane region" description="Helical" evidence="13">
    <location>
        <begin position="109"/>
        <end position="129"/>
    </location>
</feature>
<evidence type="ECO:0000256" key="10">
    <source>
        <dbReference type="ARBA" id="ARBA00023136"/>
    </source>
</evidence>
<dbReference type="AlphaFoldDB" id="A0A1Y2AFJ4"/>
<dbReference type="Proteomes" id="UP000193642">
    <property type="component" value="Unassembled WGS sequence"/>
</dbReference>
<name>A0A1Y2AFJ4_9FUNG</name>
<dbReference type="PANTHER" id="PTHR11410:SF0">
    <property type="entry name" value="ATP SYNTHASE SUBUNIT A"/>
    <property type="match status" value="1"/>
</dbReference>
<organism evidence="14 15">
    <name type="scientific">Rhizoclosmatium globosum</name>
    <dbReference type="NCBI Taxonomy" id="329046"/>
    <lineage>
        <taxon>Eukaryota</taxon>
        <taxon>Fungi</taxon>
        <taxon>Fungi incertae sedis</taxon>
        <taxon>Chytridiomycota</taxon>
        <taxon>Chytridiomycota incertae sedis</taxon>
        <taxon>Chytridiomycetes</taxon>
        <taxon>Chytridiales</taxon>
        <taxon>Chytriomycetaceae</taxon>
        <taxon>Rhizoclosmatium</taxon>
    </lineage>
</organism>
<reference evidence="14 15" key="1">
    <citation type="submission" date="2016-07" db="EMBL/GenBank/DDBJ databases">
        <title>Pervasive Adenine N6-methylation of Active Genes in Fungi.</title>
        <authorList>
            <consortium name="DOE Joint Genome Institute"/>
            <person name="Mondo S.J."/>
            <person name="Dannebaum R.O."/>
            <person name="Kuo R.C."/>
            <person name="Labutti K."/>
            <person name="Haridas S."/>
            <person name="Kuo A."/>
            <person name="Salamov A."/>
            <person name="Ahrendt S.R."/>
            <person name="Lipzen A."/>
            <person name="Sullivan W."/>
            <person name="Andreopoulos W.B."/>
            <person name="Clum A."/>
            <person name="Lindquist E."/>
            <person name="Daum C."/>
            <person name="Ramamoorthy G.K."/>
            <person name="Gryganskyi A."/>
            <person name="Culley D."/>
            <person name="Magnuson J.K."/>
            <person name="James T.Y."/>
            <person name="O'Malley M.A."/>
            <person name="Stajich J.E."/>
            <person name="Spatafora J.W."/>
            <person name="Visel A."/>
            <person name="Grigoriev I.V."/>
        </authorList>
    </citation>
    <scope>NUCLEOTIDE SEQUENCE [LARGE SCALE GENOMIC DNA]</scope>
    <source>
        <strain evidence="14 15">JEL800</strain>
    </source>
</reference>
<evidence type="ECO:0000256" key="3">
    <source>
        <dbReference type="ARBA" id="ARBA00021312"/>
    </source>
</evidence>
<evidence type="ECO:0000256" key="7">
    <source>
        <dbReference type="ARBA" id="ARBA00022781"/>
    </source>
</evidence>
<dbReference type="InterPro" id="IPR035908">
    <property type="entry name" value="F0_ATP_A_sf"/>
</dbReference>
<dbReference type="Gene3D" id="1.20.120.220">
    <property type="entry name" value="ATP synthase, F0 complex, subunit A"/>
    <property type="match status" value="1"/>
</dbReference>
<keyword evidence="4" id="KW-0813">Transport</keyword>
<dbReference type="NCBIfam" id="TIGR01131">
    <property type="entry name" value="ATP_synt_6_or_A"/>
    <property type="match status" value="1"/>
</dbReference>
<dbReference type="Pfam" id="PF00119">
    <property type="entry name" value="ATP-synt_A"/>
    <property type="match status" value="1"/>
</dbReference>
<keyword evidence="15" id="KW-1185">Reference proteome</keyword>
<dbReference type="PANTHER" id="PTHR11410">
    <property type="entry name" value="ATP SYNTHASE SUBUNIT A"/>
    <property type="match status" value="1"/>
</dbReference>
<keyword evidence="7" id="KW-0375">Hydrogen ion transport</keyword>
<proteinExistence type="inferred from homology"/>
<keyword evidence="9" id="KW-0406">Ion transport</keyword>
<evidence type="ECO:0000313" key="14">
    <source>
        <dbReference type="EMBL" id="ORY21214.1"/>
    </source>
</evidence>